<evidence type="ECO:0000313" key="7">
    <source>
        <dbReference type="EMBL" id="XDT72130.1"/>
    </source>
</evidence>
<feature type="domain" description="Flavoprotein" evidence="5">
    <location>
        <begin position="7"/>
        <end position="179"/>
    </location>
</feature>
<dbReference type="NCBIfam" id="TIGR00521">
    <property type="entry name" value="coaBC_dfp"/>
    <property type="match status" value="1"/>
</dbReference>
<feature type="region of interest" description="Phosphopantothenate--cysteine ligase" evidence="3">
    <location>
        <begin position="194"/>
        <end position="405"/>
    </location>
</feature>
<dbReference type="Gene3D" id="3.40.50.1950">
    <property type="entry name" value="Flavin prenyltransferase-like"/>
    <property type="match status" value="1"/>
</dbReference>
<dbReference type="EC" id="6.3.2.5" evidence="3"/>
<comment type="function">
    <text evidence="3">Catalyzes two sequential steps in the biosynthesis of coenzyme A. In the first step cysteine is conjugated to 4'-phosphopantothenate to form 4-phosphopantothenoylcysteine. In the second step the latter compound is decarboxylated to form 4'-phosphopantotheine.</text>
</comment>
<gene>
    <name evidence="3 7" type="primary">coaBC</name>
    <name evidence="7" type="ORF">AAIA72_15230</name>
</gene>
<keyword evidence="3" id="KW-0479">Metal-binding</keyword>
<dbReference type="EC" id="4.1.1.36" evidence="3"/>
<dbReference type="InterPro" id="IPR007085">
    <property type="entry name" value="DNA/pantothenate-metab_flavo_C"/>
</dbReference>
<proteinExistence type="inferred from homology"/>
<dbReference type="Pfam" id="PF04127">
    <property type="entry name" value="DFP"/>
    <property type="match status" value="1"/>
</dbReference>
<dbReference type="HAMAP" id="MF_02225">
    <property type="entry name" value="CoaBC"/>
    <property type="match status" value="1"/>
</dbReference>
<dbReference type="Pfam" id="PF02441">
    <property type="entry name" value="Flavoprotein"/>
    <property type="match status" value="1"/>
</dbReference>
<keyword evidence="3 4" id="KW-0288">FMN</keyword>
<dbReference type="PANTHER" id="PTHR14359:SF6">
    <property type="entry name" value="PHOSPHOPANTOTHENOYLCYSTEINE DECARBOXYLASE"/>
    <property type="match status" value="1"/>
</dbReference>
<accession>A0AB39UVC2</accession>
<dbReference type="InterPro" id="IPR005252">
    <property type="entry name" value="CoaBC"/>
</dbReference>
<name>A0AB39UVC2_9GAMM</name>
<keyword evidence="3 4" id="KW-0436">Ligase</keyword>
<dbReference type="RefSeq" id="WP_369601144.1">
    <property type="nucleotide sequence ID" value="NZ_CP154858.1"/>
</dbReference>
<feature type="active site" description="Proton donor" evidence="3">
    <location>
        <position position="160"/>
    </location>
</feature>
<keyword evidence="3" id="KW-0511">Multifunctional enzyme</keyword>
<feature type="binding site" evidence="3">
    <location>
        <position position="347"/>
    </location>
    <ligand>
        <name>CTP</name>
        <dbReference type="ChEBI" id="CHEBI:37563"/>
    </ligand>
</feature>
<dbReference type="EMBL" id="CP154858">
    <property type="protein sequence ID" value="XDT72130.1"/>
    <property type="molecule type" value="Genomic_DNA"/>
</dbReference>
<comment type="similarity">
    <text evidence="3 4">In the N-terminal section; belongs to the HFCD (homo-oligomeric flavin containing Cys decarboxylase) superfamily.</text>
</comment>
<organism evidence="7">
    <name type="scientific">Thermohahella caldifontis</name>
    <dbReference type="NCBI Taxonomy" id="3142973"/>
    <lineage>
        <taxon>Bacteria</taxon>
        <taxon>Pseudomonadati</taxon>
        <taxon>Pseudomonadota</taxon>
        <taxon>Gammaproteobacteria</taxon>
        <taxon>Oceanospirillales</taxon>
        <taxon>Hahellaceae</taxon>
        <taxon>Thermohahella</taxon>
    </lineage>
</organism>
<sequence length="405" mass="42968">MELEGRRVVLGVTGGIAAYKSVQVARTLRQAGAEVQVVMTEGAKAFVAPMTFQAVTGRPVRDRVLDTDAEQGMGHIELARWAECMLIAPATAHCLARLAAGMADDLLGTLVLASGCPLLLAPAMNQAMWRNPVTQDNLKRLQALDGRVRVIGPDSGDQACGDVGPGRMVEPEQLVEAVRLALNPMPSVLQGRRVVITAGPTREPIDPVRYITNHSSGRMGYALAEAARDAGARVTLVSGPVSLLAPGGVTLRQVTTACEMLEAADAAMQAGADMLIASAAVADYRVAEVAGHKIKKQGDASGLTLELVENPDILATLAQRYPDVFSVGFAAETRDVVAYARDKRVRKGVRVIVANDVSRPDIGFNAAENEVVLVTENGEVALPRMPKSALARELILRLAELMTTQ</sequence>
<feature type="region of interest" description="Phosphopantothenoylcysteine decarboxylase" evidence="3">
    <location>
        <begin position="1"/>
        <end position="193"/>
    </location>
</feature>
<feature type="binding site" evidence="3">
    <location>
        <position position="343"/>
    </location>
    <ligand>
        <name>CTP</name>
        <dbReference type="ChEBI" id="CHEBI:37563"/>
    </ligand>
</feature>
<comment type="cofactor">
    <cofactor evidence="3">
        <name>Mg(2+)</name>
        <dbReference type="ChEBI" id="CHEBI:18420"/>
    </cofactor>
</comment>
<dbReference type="PANTHER" id="PTHR14359">
    <property type="entry name" value="HOMO-OLIGOMERIC FLAVIN CONTAINING CYS DECARBOXYLASE FAMILY"/>
    <property type="match status" value="1"/>
</dbReference>
<dbReference type="Gene3D" id="3.40.50.10300">
    <property type="entry name" value="CoaB-like"/>
    <property type="match status" value="1"/>
</dbReference>
<comment type="catalytic activity">
    <reaction evidence="3 4">
        <text>(R)-4'-phosphopantothenate + L-cysteine + CTP = N-[(R)-4-phosphopantothenoyl]-L-cysteine + CMP + diphosphate + H(+)</text>
        <dbReference type="Rhea" id="RHEA:19397"/>
        <dbReference type="ChEBI" id="CHEBI:10986"/>
        <dbReference type="ChEBI" id="CHEBI:15378"/>
        <dbReference type="ChEBI" id="CHEBI:33019"/>
        <dbReference type="ChEBI" id="CHEBI:35235"/>
        <dbReference type="ChEBI" id="CHEBI:37563"/>
        <dbReference type="ChEBI" id="CHEBI:59458"/>
        <dbReference type="ChEBI" id="CHEBI:60377"/>
        <dbReference type="EC" id="6.3.2.5"/>
    </reaction>
</comment>
<dbReference type="GO" id="GO:0004633">
    <property type="term" value="F:phosphopantothenoylcysteine decarboxylase activity"/>
    <property type="evidence" value="ECO:0007669"/>
    <property type="project" value="UniProtKB-UniRule"/>
</dbReference>
<protein>
    <recommendedName>
        <fullName evidence="3">Coenzyme A biosynthesis bifunctional protein CoaBC</fullName>
    </recommendedName>
    <alternativeName>
        <fullName evidence="3">DNA/pantothenate metabolism flavoprotein</fullName>
    </alternativeName>
    <alternativeName>
        <fullName evidence="3">Phosphopantothenoylcysteine synthetase/decarboxylase</fullName>
        <shortName evidence="3">PPCS-PPCDC</shortName>
    </alternativeName>
    <domain>
        <recommendedName>
            <fullName evidence="3">Phosphopantothenoylcysteine decarboxylase</fullName>
            <shortName evidence="3">PPC decarboxylase</shortName>
            <shortName evidence="3">PPC-DC</shortName>
            <ecNumber evidence="3">4.1.1.36</ecNumber>
        </recommendedName>
        <alternativeName>
            <fullName evidence="3">CoaC</fullName>
        </alternativeName>
    </domain>
    <domain>
        <recommendedName>
            <fullName evidence="3">Phosphopantothenate--cysteine ligase</fullName>
            <ecNumber evidence="3">6.3.2.5</ecNumber>
        </recommendedName>
        <alternativeName>
            <fullName evidence="3">CoaB</fullName>
        </alternativeName>
        <alternativeName>
            <fullName evidence="3">Phosphopantothenoylcysteine synthetase</fullName>
            <shortName evidence="3">PPC synthetase</shortName>
            <shortName evidence="3">PPC-S</shortName>
        </alternativeName>
    </domain>
</protein>
<reference evidence="7" key="1">
    <citation type="submission" date="2024-05" db="EMBL/GenBank/DDBJ databases">
        <title>Genome sequencing of novel strain.</title>
        <authorList>
            <person name="Ganbat D."/>
            <person name="Ganbat S."/>
            <person name="Lee S.-J."/>
        </authorList>
    </citation>
    <scope>NUCLEOTIDE SEQUENCE</scope>
    <source>
        <strain evidence="7">SMD15-11</strain>
    </source>
</reference>
<dbReference type="InterPro" id="IPR036551">
    <property type="entry name" value="Flavin_trans-like"/>
</dbReference>
<dbReference type="GO" id="GO:0010181">
    <property type="term" value="F:FMN binding"/>
    <property type="evidence" value="ECO:0007669"/>
    <property type="project" value="UniProtKB-UniRule"/>
</dbReference>
<evidence type="ECO:0000259" key="6">
    <source>
        <dbReference type="Pfam" id="PF04127"/>
    </source>
</evidence>
<comment type="pathway">
    <text evidence="3 4">Cofactor biosynthesis; coenzyme A biosynthesis; CoA from (R)-pantothenate: step 2/5.</text>
</comment>
<comment type="caution">
    <text evidence="3">Lacks conserved residue(s) required for the propagation of feature annotation.</text>
</comment>
<comment type="cofactor">
    <cofactor evidence="3">
        <name>FMN</name>
        <dbReference type="ChEBI" id="CHEBI:58210"/>
    </cofactor>
    <text evidence="3">Binds 1 FMN per subunit.</text>
</comment>
<feature type="binding site" evidence="3">
    <location>
        <position position="283"/>
    </location>
    <ligand>
        <name>CTP</name>
        <dbReference type="ChEBI" id="CHEBI:37563"/>
    </ligand>
</feature>
<feature type="binding site" evidence="3">
    <location>
        <position position="293"/>
    </location>
    <ligand>
        <name>CTP</name>
        <dbReference type="ChEBI" id="CHEBI:37563"/>
    </ligand>
</feature>
<comment type="function">
    <text evidence="4">Catalyzes two steps in the biosynthesis of coenzyme A. In the first step cysteine is conjugated to 4'-phosphopantothenate to form 4-phosphopantothenoylcysteine, in the latter compound is decarboxylated to form 4'-phosphopantotheine.</text>
</comment>
<dbReference type="SUPFAM" id="SSF102645">
    <property type="entry name" value="CoaB-like"/>
    <property type="match status" value="1"/>
</dbReference>
<dbReference type="InterPro" id="IPR035929">
    <property type="entry name" value="CoaB-like_sf"/>
</dbReference>
<dbReference type="GO" id="GO:0071513">
    <property type="term" value="C:phosphopantothenoylcysteine decarboxylase complex"/>
    <property type="evidence" value="ECO:0007669"/>
    <property type="project" value="TreeGrafter"/>
</dbReference>
<evidence type="ECO:0000259" key="5">
    <source>
        <dbReference type="Pfam" id="PF02441"/>
    </source>
</evidence>
<dbReference type="GO" id="GO:0015937">
    <property type="term" value="P:coenzyme A biosynthetic process"/>
    <property type="evidence" value="ECO:0007669"/>
    <property type="project" value="UniProtKB-UniRule"/>
</dbReference>
<feature type="domain" description="DNA/pantothenate metabolism flavoprotein C-terminal" evidence="6">
    <location>
        <begin position="189"/>
        <end position="400"/>
    </location>
</feature>
<dbReference type="GO" id="GO:0015941">
    <property type="term" value="P:pantothenate catabolic process"/>
    <property type="evidence" value="ECO:0007669"/>
    <property type="project" value="InterPro"/>
</dbReference>
<evidence type="ECO:0000256" key="3">
    <source>
        <dbReference type="HAMAP-Rule" id="MF_02225"/>
    </source>
</evidence>
<comment type="similarity">
    <text evidence="3 4">In the C-terminal section; belongs to the PPC synthetase family.</text>
</comment>
<keyword evidence="2 3" id="KW-0456">Lyase</keyword>
<dbReference type="KEGG" id="tcd:AAIA72_15230"/>
<dbReference type="InterPro" id="IPR003382">
    <property type="entry name" value="Flavoprotein"/>
</dbReference>
<evidence type="ECO:0000256" key="2">
    <source>
        <dbReference type="ARBA" id="ARBA00023239"/>
    </source>
</evidence>
<keyword evidence="3 4" id="KW-0285">Flavoprotein</keyword>
<evidence type="ECO:0000256" key="4">
    <source>
        <dbReference type="RuleBase" id="RU364078"/>
    </source>
</evidence>
<dbReference type="GO" id="GO:0004632">
    <property type="term" value="F:phosphopantothenate--cysteine ligase activity"/>
    <property type="evidence" value="ECO:0007669"/>
    <property type="project" value="UniProtKB-UniRule"/>
</dbReference>
<dbReference type="SUPFAM" id="SSF52507">
    <property type="entry name" value="Homo-oligomeric flavin-containing Cys decarboxylases, HFCD"/>
    <property type="match status" value="1"/>
</dbReference>
<dbReference type="GO" id="GO:0046872">
    <property type="term" value="F:metal ion binding"/>
    <property type="evidence" value="ECO:0007669"/>
    <property type="project" value="UniProtKB-KW"/>
</dbReference>
<dbReference type="AlphaFoldDB" id="A0AB39UVC2"/>
<feature type="binding site" evidence="3">
    <location>
        <position position="329"/>
    </location>
    <ligand>
        <name>CTP</name>
        <dbReference type="ChEBI" id="CHEBI:37563"/>
    </ligand>
</feature>
<comment type="pathway">
    <text evidence="3 4">Cofactor biosynthesis; coenzyme A biosynthesis; CoA from (R)-pantothenate: step 3/5.</text>
</comment>
<comment type="catalytic activity">
    <reaction evidence="3 4">
        <text>N-[(R)-4-phosphopantothenoyl]-L-cysteine + H(+) = (R)-4'-phosphopantetheine + CO2</text>
        <dbReference type="Rhea" id="RHEA:16793"/>
        <dbReference type="ChEBI" id="CHEBI:15378"/>
        <dbReference type="ChEBI" id="CHEBI:16526"/>
        <dbReference type="ChEBI" id="CHEBI:59458"/>
        <dbReference type="ChEBI" id="CHEBI:61723"/>
        <dbReference type="EC" id="4.1.1.36"/>
    </reaction>
</comment>
<evidence type="ECO:0000256" key="1">
    <source>
        <dbReference type="ARBA" id="ARBA00022793"/>
    </source>
</evidence>
<feature type="binding site" evidence="3">
    <location>
        <begin position="311"/>
        <end position="314"/>
    </location>
    <ligand>
        <name>CTP</name>
        <dbReference type="ChEBI" id="CHEBI:37563"/>
    </ligand>
</feature>
<keyword evidence="1 3" id="KW-0210">Decarboxylase</keyword>
<keyword evidence="3" id="KW-0460">Magnesium</keyword>